<dbReference type="Proteomes" id="UP000605970">
    <property type="component" value="Unassembled WGS sequence"/>
</dbReference>
<sequence length="219" mass="24981">MSSSPWWKPLPLIFSCFEGNEEEKQLKIFANQPLLHLCSPLKLIEENPSIPSIENGRIHSSKEDLKIISQKELEETKSLDRNLFSIKWNKRLNNSSTKLNCNNKNIRPTLEKRKENINGDYYDSPSIALLDPCTSTSSSPAIQNSNSSHSSVPQRLAIKKTSFVFFSVFCLKDLKELKVFPKIQSALSRDKLSSGVGSEQLLFKCFKNNLHSYLKNIFQ</sequence>
<gene>
    <name evidence="1" type="ORF">Mgra_00001656</name>
</gene>
<protein>
    <submittedName>
        <fullName evidence="1">Uncharacterized protein</fullName>
    </submittedName>
</protein>
<comment type="caution">
    <text evidence="1">The sequence shown here is derived from an EMBL/GenBank/DDBJ whole genome shotgun (WGS) entry which is preliminary data.</text>
</comment>
<evidence type="ECO:0000313" key="1">
    <source>
        <dbReference type="EMBL" id="KAF7638847.1"/>
    </source>
</evidence>
<accession>A0A8S9ZYY2</accession>
<proteinExistence type="predicted"/>
<dbReference type="AlphaFoldDB" id="A0A8S9ZYY2"/>
<keyword evidence="2" id="KW-1185">Reference proteome</keyword>
<organism evidence="1 2">
    <name type="scientific">Meloidogyne graminicola</name>
    <dbReference type="NCBI Taxonomy" id="189291"/>
    <lineage>
        <taxon>Eukaryota</taxon>
        <taxon>Metazoa</taxon>
        <taxon>Ecdysozoa</taxon>
        <taxon>Nematoda</taxon>
        <taxon>Chromadorea</taxon>
        <taxon>Rhabditida</taxon>
        <taxon>Tylenchina</taxon>
        <taxon>Tylenchomorpha</taxon>
        <taxon>Tylenchoidea</taxon>
        <taxon>Meloidogynidae</taxon>
        <taxon>Meloidogyninae</taxon>
        <taxon>Meloidogyne</taxon>
    </lineage>
</organism>
<dbReference type="EMBL" id="JABEBT010000009">
    <property type="protein sequence ID" value="KAF7638847.1"/>
    <property type="molecule type" value="Genomic_DNA"/>
</dbReference>
<name>A0A8S9ZYY2_9BILA</name>
<reference evidence="1" key="1">
    <citation type="journal article" date="2020" name="Ecol. Evol.">
        <title>Genome structure and content of the rice root-knot nematode (Meloidogyne graminicola).</title>
        <authorList>
            <person name="Phan N.T."/>
            <person name="Danchin E.G.J."/>
            <person name="Klopp C."/>
            <person name="Perfus-Barbeoch L."/>
            <person name="Kozlowski D.K."/>
            <person name="Koutsovoulos G.D."/>
            <person name="Lopez-Roques C."/>
            <person name="Bouchez O."/>
            <person name="Zahm M."/>
            <person name="Besnard G."/>
            <person name="Bellafiore S."/>
        </authorList>
    </citation>
    <scope>NUCLEOTIDE SEQUENCE</scope>
    <source>
        <strain evidence="1">VN-18</strain>
    </source>
</reference>
<evidence type="ECO:0000313" key="2">
    <source>
        <dbReference type="Proteomes" id="UP000605970"/>
    </source>
</evidence>